<sequence length="340" mass="38459">MRKVIEPQMQLGELPIGGIELDPRSRDDIPQILRGLQHLYTTPEVRAEVFAILEELVPERSTETGPEKVDVENGRPGMSQWNLLVLGVLRLGLNADYDRIRELANEHRTIRQFLGHSGWDDDTSYGLQTVRDNLSRFTPEVLDRINQVVVRAGHRALKKSLADGLVGRCDSFVVETDVHYPTDTNLLLDAIRKVIGLSAELAAANARTEWRQHAYHQRQFKRAYRRLTRLRHSTSQDPERQQARTEAIAQACRDYLAAAELHLQRSAATGAGVAAVDPANFVLLQEIAVFSDHARRQIDQIRRRILEGERIPHEEKVFSLFLISNESPPGSLCEPPPGVR</sequence>
<dbReference type="KEGG" id="tni:TVNIR_1136"/>
<gene>
    <name evidence="1" type="ordered locus">TVNIR_1136</name>
</gene>
<protein>
    <submittedName>
        <fullName evidence="1">Transposase IS4 family protein</fullName>
    </submittedName>
</protein>
<evidence type="ECO:0000313" key="2">
    <source>
        <dbReference type="Proteomes" id="UP000010809"/>
    </source>
</evidence>
<dbReference type="eggNOG" id="COG3039">
    <property type="taxonomic scope" value="Bacteria"/>
</dbReference>
<accession>L0DUW6</accession>
<keyword evidence="2" id="KW-1185">Reference proteome</keyword>
<reference evidence="1" key="1">
    <citation type="submission" date="2015-12" db="EMBL/GenBank/DDBJ databases">
        <authorList>
            <person name="Tikhonova T.V."/>
            <person name="Pavlov A.R."/>
            <person name="Beletsky A.V."/>
            <person name="Mardanov A.V."/>
            <person name="Sorokin D.Y."/>
            <person name="Ravin N.V."/>
            <person name="Popov V.O."/>
        </authorList>
    </citation>
    <scope>NUCLEOTIDE SEQUENCE</scope>
    <source>
        <strain evidence="1">DSM 14787</strain>
    </source>
</reference>
<evidence type="ECO:0000313" key="1">
    <source>
        <dbReference type="EMBL" id="AGA32813.1"/>
    </source>
</evidence>
<dbReference type="Proteomes" id="UP000010809">
    <property type="component" value="Chromosome"/>
</dbReference>
<dbReference type="AlphaFoldDB" id="L0DUW6"/>
<dbReference type="PATRIC" id="fig|1255043.3.peg.1148"/>
<dbReference type="EMBL" id="CP003989">
    <property type="protein sequence ID" value="AGA32813.1"/>
    <property type="molecule type" value="Genomic_DNA"/>
</dbReference>
<dbReference type="STRING" id="1255043.TVNIR_1136"/>
<dbReference type="HOGENOM" id="CLU_816208_0_0_6"/>
<organism evidence="1 2">
    <name type="scientific">Thioalkalivibrio nitratireducens (strain DSM 14787 / UNIQEM 213 / ALEN2)</name>
    <dbReference type="NCBI Taxonomy" id="1255043"/>
    <lineage>
        <taxon>Bacteria</taxon>
        <taxon>Pseudomonadati</taxon>
        <taxon>Pseudomonadota</taxon>
        <taxon>Gammaproteobacteria</taxon>
        <taxon>Chromatiales</taxon>
        <taxon>Ectothiorhodospiraceae</taxon>
        <taxon>Thioalkalivibrio</taxon>
    </lineage>
</organism>
<name>L0DUW6_THIND</name>
<proteinExistence type="predicted"/>